<feature type="transmembrane region" description="Helical" evidence="9">
    <location>
        <begin position="942"/>
        <end position="960"/>
    </location>
</feature>
<evidence type="ECO:0000256" key="5">
    <source>
        <dbReference type="ARBA" id="ARBA00023065"/>
    </source>
</evidence>
<name>A0A814AHQ3_ADIRI</name>
<dbReference type="InterPro" id="IPR050927">
    <property type="entry name" value="TRPM"/>
</dbReference>
<feature type="transmembrane region" description="Helical" evidence="9">
    <location>
        <begin position="755"/>
        <end position="772"/>
    </location>
</feature>
<dbReference type="EMBL" id="CAJNOJ010000141">
    <property type="protein sequence ID" value="CAF1188741.1"/>
    <property type="molecule type" value="Genomic_DNA"/>
</dbReference>
<dbReference type="Proteomes" id="UP000663852">
    <property type="component" value="Unassembled WGS sequence"/>
</dbReference>
<keyword evidence="2" id="KW-0813">Transport</keyword>
<feature type="domain" description="TRPM-like" evidence="11">
    <location>
        <begin position="506"/>
        <end position="662"/>
    </location>
</feature>
<keyword evidence="7" id="KW-0407">Ion channel</keyword>
<evidence type="ECO:0000256" key="7">
    <source>
        <dbReference type="ARBA" id="ARBA00023303"/>
    </source>
</evidence>
<feature type="transmembrane region" description="Helical" evidence="9">
    <location>
        <begin position="816"/>
        <end position="837"/>
    </location>
</feature>
<evidence type="ECO:0000259" key="10">
    <source>
        <dbReference type="Pfam" id="PF18139"/>
    </source>
</evidence>
<reference evidence="12" key="1">
    <citation type="submission" date="2021-02" db="EMBL/GenBank/DDBJ databases">
        <authorList>
            <person name="Nowell W R."/>
        </authorList>
    </citation>
    <scope>NUCLEOTIDE SEQUENCE</scope>
</reference>
<evidence type="ECO:0000256" key="2">
    <source>
        <dbReference type="ARBA" id="ARBA00022448"/>
    </source>
</evidence>
<keyword evidence="6 9" id="KW-0472">Membrane</keyword>
<proteinExistence type="predicted"/>
<sequence>MNKKTRLLTWLEVIAHYRNDPFCRSRTCHIYNRRSKQPADRPEQTCPCGRLIGRHSLTDACLQSKTLEKGEAWTPPTTFCNNQSCQVPVNVYGILKPYDCHFLRLDHQISSDNSYGLYQLILDDCGGKKPDLILSISGGRRYFLLKEQLKTEIVKDIIDIAVKTNAWILTDGTDTGISKHIGEGISHYRIVHNYSKRIICIGLTMWGLLSEEARQDLKKATNGYPEQLLRQQIPSRNKMNENRIEDSHSHCILFDDGRLIGHPSDANRDAFIGAICNDPTCYAITIMFGGDLTELEVLENSIKDQRSIVLIRGSGRLTDMLVSLLELTSDATWNKHWNPTTEETRTFFDSYFPNYIDREVIDVLDRIDEILDNRYRHLFSIFCFERGDSLRKTIFNAILSAKKIGKPEVNNPNNDSPEVRRSLHENKLLDLAFKWDYIDGVIPILQRWQDEIYNTQSNMIETYRVWENDLFKKCLEHNRLTFVDVFLTAGFDPRNLTKTRSHSEWEQIIKELYNHSEVNVKEMFNLTEHIYHEFTETFLRRMDIRFHGKTRMYGKDEMLRDLFLWSVFMNMPDMAKILLVHLQSRICASLIASVVFKNYAQFADVVCLEEKLRAQAVDFESYAVNCINKCYELNEKTACELLFRKVPIFGDVTCAQIAIFSKCEQMLQTACFDQALKLAWYSQLKTTRFLTLSAIFVGLPAPILMEYRKPERNSKQISCNLSSKGINYYNNEPISKFCLCCKYSTRLRYFHASPVVKMFYHFISYLAFLFIFTHMVEKCIVSKIHWMEIYVTLTVTTMLCESIIEIQRTHMFQTWFTGFSAVLPYILYYVGVGLRFASENDDIILQSARFILILDLELWYLHLLKFAFTPKLFMLEDRLRHVFAFVFLIFITVGASRPLVFDRAVYSTVHNIAKCIFYIPSWSISTKISHDRAFVEATTSQVLLYFHLLFITVWLAYSFIQVFDDKDKQNTELKWDYHRYITVQEYFSRPVLAYPPFSLIPYTIRFTCEMISKCCSIFTQNRSRSTCWIPVFKMIPKVDSATDRHWDIFESTVTYTYARLISERSKKRNTSSQDNGIADNTSNSINEHSLPMESDDVIMLKRTVSGIQQDMNKVIASQHLLMETLLRSNSN</sequence>
<dbReference type="InterPro" id="IPR057366">
    <property type="entry name" value="TRPM-like"/>
</dbReference>
<evidence type="ECO:0000256" key="8">
    <source>
        <dbReference type="SAM" id="MobiDB-lite"/>
    </source>
</evidence>
<dbReference type="Proteomes" id="UP000663828">
    <property type="component" value="Unassembled WGS sequence"/>
</dbReference>
<feature type="transmembrane region" description="Helical" evidence="9">
    <location>
        <begin position="784"/>
        <end position="804"/>
    </location>
</feature>
<feature type="region of interest" description="Disordered" evidence="8">
    <location>
        <begin position="1066"/>
        <end position="1089"/>
    </location>
</feature>
<evidence type="ECO:0000256" key="3">
    <source>
        <dbReference type="ARBA" id="ARBA00022692"/>
    </source>
</evidence>
<keyword evidence="5" id="KW-0406">Ion transport</keyword>
<comment type="subcellular location">
    <subcellularLocation>
        <location evidence="1">Membrane</location>
        <topology evidence="1">Multi-pass membrane protein</topology>
    </subcellularLocation>
</comment>
<organism evidence="12 14">
    <name type="scientific">Adineta ricciae</name>
    <name type="common">Rotifer</name>
    <dbReference type="NCBI Taxonomy" id="249248"/>
    <lineage>
        <taxon>Eukaryota</taxon>
        <taxon>Metazoa</taxon>
        <taxon>Spiralia</taxon>
        <taxon>Gnathifera</taxon>
        <taxon>Rotifera</taxon>
        <taxon>Eurotatoria</taxon>
        <taxon>Bdelloidea</taxon>
        <taxon>Adinetida</taxon>
        <taxon>Adinetidae</taxon>
        <taxon>Adineta</taxon>
    </lineage>
</organism>
<feature type="domain" description="TRPM SLOG" evidence="10">
    <location>
        <begin position="112"/>
        <end position="331"/>
    </location>
</feature>
<dbReference type="PANTHER" id="PTHR13800">
    <property type="entry name" value="TRANSIENT RECEPTOR POTENTIAL CATION CHANNEL, SUBFAMILY M, MEMBER 6"/>
    <property type="match status" value="1"/>
</dbReference>
<gene>
    <name evidence="13" type="ORF">EDS130_LOCUS24677</name>
    <name evidence="12" type="ORF">XAT740_LOCUS8717</name>
</gene>
<evidence type="ECO:0000256" key="9">
    <source>
        <dbReference type="SAM" id="Phobius"/>
    </source>
</evidence>
<dbReference type="EMBL" id="CAJNOR010000438">
    <property type="protein sequence ID" value="CAF0914712.1"/>
    <property type="molecule type" value="Genomic_DNA"/>
</dbReference>
<accession>A0A814AHQ3</accession>
<evidence type="ECO:0000259" key="11">
    <source>
        <dbReference type="Pfam" id="PF25508"/>
    </source>
</evidence>
<evidence type="ECO:0000256" key="4">
    <source>
        <dbReference type="ARBA" id="ARBA00022989"/>
    </source>
</evidence>
<dbReference type="GO" id="GO:0005886">
    <property type="term" value="C:plasma membrane"/>
    <property type="evidence" value="ECO:0007669"/>
    <property type="project" value="TreeGrafter"/>
</dbReference>
<keyword evidence="14" id="KW-1185">Reference proteome</keyword>
<feature type="compositionally biased region" description="Polar residues" evidence="8">
    <location>
        <begin position="1070"/>
        <end position="1087"/>
    </location>
</feature>
<dbReference type="PANTHER" id="PTHR13800:SF12">
    <property type="entry name" value="TRANSIENT RECEPTOR POTENTIAL CATION CHANNEL SUBFAMILY M MEMBER-LIKE 2"/>
    <property type="match status" value="1"/>
</dbReference>
<dbReference type="GO" id="GO:0099604">
    <property type="term" value="F:ligand-gated calcium channel activity"/>
    <property type="evidence" value="ECO:0007669"/>
    <property type="project" value="TreeGrafter"/>
</dbReference>
<dbReference type="Pfam" id="PF18139">
    <property type="entry name" value="LSDAT_euk"/>
    <property type="match status" value="1"/>
</dbReference>
<protein>
    <submittedName>
        <fullName evidence="12">Uncharacterized protein</fullName>
    </submittedName>
</protein>
<evidence type="ECO:0000256" key="1">
    <source>
        <dbReference type="ARBA" id="ARBA00004141"/>
    </source>
</evidence>
<comment type="caution">
    <text evidence="12">The sequence shown here is derived from an EMBL/GenBank/DDBJ whole genome shotgun (WGS) entry which is preliminary data.</text>
</comment>
<dbReference type="InterPro" id="IPR041491">
    <property type="entry name" value="TRPM_SLOG"/>
</dbReference>
<evidence type="ECO:0000313" key="12">
    <source>
        <dbReference type="EMBL" id="CAF0914712.1"/>
    </source>
</evidence>
<feature type="transmembrane region" description="Helical" evidence="9">
    <location>
        <begin position="882"/>
        <end position="900"/>
    </location>
</feature>
<dbReference type="AlphaFoldDB" id="A0A814AHQ3"/>
<evidence type="ECO:0000256" key="6">
    <source>
        <dbReference type="ARBA" id="ARBA00023136"/>
    </source>
</evidence>
<feature type="transmembrane region" description="Helical" evidence="9">
    <location>
        <begin position="843"/>
        <end position="861"/>
    </location>
</feature>
<dbReference type="Pfam" id="PF25508">
    <property type="entry name" value="TRPM2"/>
    <property type="match status" value="1"/>
</dbReference>
<dbReference type="OrthoDB" id="301415at2759"/>
<keyword evidence="3 9" id="KW-0812">Transmembrane</keyword>
<evidence type="ECO:0000313" key="13">
    <source>
        <dbReference type="EMBL" id="CAF1188741.1"/>
    </source>
</evidence>
<keyword evidence="4 9" id="KW-1133">Transmembrane helix</keyword>
<evidence type="ECO:0000313" key="14">
    <source>
        <dbReference type="Proteomes" id="UP000663828"/>
    </source>
</evidence>